<reference evidence="3 4" key="1">
    <citation type="submission" date="2016-10" db="EMBL/GenBank/DDBJ databases">
        <authorList>
            <person name="Varghese N."/>
            <person name="Submissions S."/>
        </authorList>
    </citation>
    <scope>NUCLEOTIDE SEQUENCE [LARGE SCALE GENOMIC DNA]</scope>
    <source>
        <strain evidence="3 4">DSM 17997</strain>
    </source>
</reference>
<organism evidence="3 4">
    <name type="scientific">Rhodonellum ikkaensis</name>
    <dbReference type="NCBI Taxonomy" id="336829"/>
    <lineage>
        <taxon>Bacteria</taxon>
        <taxon>Pseudomonadati</taxon>
        <taxon>Bacteroidota</taxon>
        <taxon>Cytophagia</taxon>
        <taxon>Cytophagales</taxon>
        <taxon>Cytophagaceae</taxon>
        <taxon>Rhodonellum</taxon>
    </lineage>
</organism>
<evidence type="ECO:0000313" key="4">
    <source>
        <dbReference type="Proteomes" id="UP000199663"/>
    </source>
</evidence>
<feature type="domain" description="Terminase large subunit-like endonuclease" evidence="2">
    <location>
        <begin position="263"/>
        <end position="521"/>
    </location>
</feature>
<name>A0A1H3SBS1_9BACT</name>
<keyword evidence="4" id="KW-1185">Reference proteome</keyword>
<protein>
    <submittedName>
        <fullName evidence="3">Phage terminase-like protein, large subunit, contains N-terminal HTH domain</fullName>
    </submittedName>
</protein>
<dbReference type="PANTHER" id="PTHR41287">
    <property type="match status" value="1"/>
</dbReference>
<feature type="domain" description="Terminase large subunit-like ATPase" evidence="1">
    <location>
        <begin position="55"/>
        <end position="228"/>
    </location>
</feature>
<accession>A0A1H3SBS1</accession>
<evidence type="ECO:0000313" key="3">
    <source>
        <dbReference type="EMBL" id="SDZ35364.1"/>
    </source>
</evidence>
<dbReference type="RefSeq" id="WP_092655432.1">
    <property type="nucleotide sequence ID" value="NZ_FNQC01000011.1"/>
</dbReference>
<dbReference type="Proteomes" id="UP000199663">
    <property type="component" value="Unassembled WGS sequence"/>
</dbReference>
<dbReference type="InterPro" id="IPR005021">
    <property type="entry name" value="Terminase_largesu-like"/>
</dbReference>
<sequence>MSQLISGQNTIDFTKIDHKKYYFDSYTADRAVRFIETFCSHVKGAMALKPYILQDWEKEIVSALFGWKHRKTGLRKFRESFIFLPRKNSKTTLSAAISVYMLMASCEKGAEAYFCASSRQQASISFEIFKSMIRQNKHLNSHLDLFRSSIEFKQTNSYFKVVSSEAGGLHGANLSFALLDELHSMPNAELYDVVKTSMGARLEPLLISITTAGSNKNHICHDLYEYSKKVIQGIIKDDTFLPIIFEGIEYKTDEELFSIKNIERANPSYGKSIQEDFIKELIAKAKSMPSFYNTFKQLHLNIWVDSAESWVSNNDWMANNVDYDENDMLGEDCWAGLDLANNRDLNAFVLAFPQPNGTIRTLNYTFLPQEAAERKDNISAGKAFLGWAKDPNNNLYLTDNRSRDDDFIYNKIEELSKKFKINNIAYDPWGADQLTTKLELNLGLKFTEFRQGYITMSPAIKKVESLIMENKLIHNSNPLLRWCISNVKIVKDDAGNVKMSKERSKEKIDAAVALVMAVGQYHRDVTTEIKDEFDKISPYDSKGFFFL</sequence>
<dbReference type="InterPro" id="IPR046461">
    <property type="entry name" value="TerL_ATPase"/>
</dbReference>
<dbReference type="InterPro" id="IPR046462">
    <property type="entry name" value="TerL_nuclease"/>
</dbReference>
<dbReference type="PANTHER" id="PTHR41287:SF1">
    <property type="entry name" value="PROTEIN YMFN"/>
    <property type="match status" value="1"/>
</dbReference>
<dbReference type="Gene3D" id="3.40.50.300">
    <property type="entry name" value="P-loop containing nucleotide triphosphate hydrolases"/>
    <property type="match status" value="1"/>
</dbReference>
<dbReference type="Pfam" id="PF03354">
    <property type="entry name" value="TerL_ATPase"/>
    <property type="match status" value="1"/>
</dbReference>
<dbReference type="EMBL" id="FNQC01000011">
    <property type="protein sequence ID" value="SDZ35364.1"/>
    <property type="molecule type" value="Genomic_DNA"/>
</dbReference>
<dbReference type="Gene3D" id="3.30.420.240">
    <property type="match status" value="1"/>
</dbReference>
<proteinExistence type="predicted"/>
<evidence type="ECO:0000259" key="1">
    <source>
        <dbReference type="Pfam" id="PF03354"/>
    </source>
</evidence>
<comment type="caution">
    <text evidence="3">The sequence shown here is derived from an EMBL/GenBank/DDBJ whole genome shotgun (WGS) entry which is preliminary data.</text>
</comment>
<gene>
    <name evidence="3" type="ORF">SAMN05444412_11139</name>
</gene>
<dbReference type="Pfam" id="PF20441">
    <property type="entry name" value="TerL_nuclease"/>
    <property type="match status" value="1"/>
</dbReference>
<evidence type="ECO:0000259" key="2">
    <source>
        <dbReference type="Pfam" id="PF20441"/>
    </source>
</evidence>
<dbReference type="InterPro" id="IPR027417">
    <property type="entry name" value="P-loop_NTPase"/>
</dbReference>